<dbReference type="EMBL" id="OU895879">
    <property type="protein sequence ID" value="CAG9808507.1"/>
    <property type="molecule type" value="Genomic_DNA"/>
</dbReference>
<keyword evidence="3" id="KW-1185">Reference proteome</keyword>
<protein>
    <submittedName>
        <fullName evidence="2">Uncharacterized protein</fullName>
    </submittedName>
</protein>
<dbReference type="Proteomes" id="UP001153620">
    <property type="component" value="Chromosome 3"/>
</dbReference>
<keyword evidence="1" id="KW-0812">Transmembrane</keyword>
<organism evidence="2 3">
    <name type="scientific">Chironomus riparius</name>
    <dbReference type="NCBI Taxonomy" id="315576"/>
    <lineage>
        <taxon>Eukaryota</taxon>
        <taxon>Metazoa</taxon>
        <taxon>Ecdysozoa</taxon>
        <taxon>Arthropoda</taxon>
        <taxon>Hexapoda</taxon>
        <taxon>Insecta</taxon>
        <taxon>Pterygota</taxon>
        <taxon>Neoptera</taxon>
        <taxon>Endopterygota</taxon>
        <taxon>Diptera</taxon>
        <taxon>Nematocera</taxon>
        <taxon>Chironomoidea</taxon>
        <taxon>Chironomidae</taxon>
        <taxon>Chironominae</taxon>
        <taxon>Chironomus</taxon>
    </lineage>
</organism>
<sequence length="180" mass="20686">MYLAPVATGFTYLLGTRMGWRTIILLAAGLGALYTVHLLAQDWMKIQAGTKIAARLLLGKRDLTNLSRNVTKDEIEFEEKIDWDKILNRDPFNCALSLVCQLSAGAERKDDEANAIYEFITHTIEHVKVPKKLKKAYKLGQDYNKNQKDDYQKCFSDYSWCPYSARMMIKFISFNKVLFG</sequence>
<evidence type="ECO:0000313" key="3">
    <source>
        <dbReference type="Proteomes" id="UP001153620"/>
    </source>
</evidence>
<evidence type="ECO:0000256" key="1">
    <source>
        <dbReference type="SAM" id="Phobius"/>
    </source>
</evidence>
<name>A0A9N9WWA7_9DIPT</name>
<keyword evidence="1" id="KW-0472">Membrane</keyword>
<feature type="transmembrane region" description="Helical" evidence="1">
    <location>
        <begin position="20"/>
        <end position="40"/>
    </location>
</feature>
<proteinExistence type="predicted"/>
<dbReference type="AlphaFoldDB" id="A0A9N9WWA7"/>
<gene>
    <name evidence="2" type="ORF">CHIRRI_LOCUS11346</name>
</gene>
<evidence type="ECO:0000313" key="2">
    <source>
        <dbReference type="EMBL" id="CAG9808507.1"/>
    </source>
</evidence>
<reference evidence="2" key="2">
    <citation type="submission" date="2022-10" db="EMBL/GenBank/DDBJ databases">
        <authorList>
            <consortium name="ENA_rothamsted_submissions"/>
            <consortium name="culmorum"/>
            <person name="King R."/>
        </authorList>
    </citation>
    <scope>NUCLEOTIDE SEQUENCE</scope>
</reference>
<keyword evidence="1" id="KW-1133">Transmembrane helix</keyword>
<dbReference type="OrthoDB" id="6340939at2759"/>
<accession>A0A9N9WWA7</accession>
<reference evidence="2" key="1">
    <citation type="submission" date="2022-01" db="EMBL/GenBank/DDBJ databases">
        <authorList>
            <person name="King R."/>
        </authorList>
    </citation>
    <scope>NUCLEOTIDE SEQUENCE</scope>
</reference>